<dbReference type="Gene3D" id="3.40.50.12780">
    <property type="entry name" value="N-terminal domain of ligase-like"/>
    <property type="match status" value="1"/>
</dbReference>
<evidence type="ECO:0000256" key="15">
    <source>
        <dbReference type="ARBA" id="ARBA00023268"/>
    </source>
</evidence>
<gene>
    <name evidence="25" type="primary">pcbAB</name>
</gene>
<evidence type="ECO:0000256" key="13">
    <source>
        <dbReference type="ARBA" id="ARBA00023136"/>
    </source>
</evidence>
<keyword evidence="14" id="KW-0045">Antibiotic biosynthesis</keyword>
<evidence type="ECO:0000256" key="4">
    <source>
        <dbReference type="ARBA" id="ARBA00004514"/>
    </source>
</evidence>
<dbReference type="InterPro" id="IPR001242">
    <property type="entry name" value="Condensation_dom"/>
</dbReference>
<organism evidence="25">
    <name type="scientific">Penicillium chrysogenum</name>
    <name type="common">Penicillium notatum</name>
    <dbReference type="NCBI Taxonomy" id="5076"/>
    <lineage>
        <taxon>Eukaryota</taxon>
        <taxon>Fungi</taxon>
        <taxon>Dikarya</taxon>
        <taxon>Ascomycota</taxon>
        <taxon>Pezizomycotina</taxon>
        <taxon>Eurotiomycetes</taxon>
        <taxon>Eurotiomycetidae</taxon>
        <taxon>Eurotiales</taxon>
        <taxon>Aspergillaceae</taxon>
        <taxon>Penicillium</taxon>
        <taxon>Penicillium chrysogenum species complex</taxon>
    </lineage>
</organism>
<feature type="domain" description="Carrier" evidence="24">
    <location>
        <begin position="1934"/>
        <end position="2011"/>
    </location>
</feature>
<dbReference type="Gene3D" id="1.10.1200.10">
    <property type="entry name" value="ACP-like"/>
    <property type="match status" value="3"/>
</dbReference>
<evidence type="ECO:0000256" key="7">
    <source>
        <dbReference type="ARBA" id="ARBA00022553"/>
    </source>
</evidence>
<keyword evidence="11" id="KW-0547">Nucleotide-binding</keyword>
<evidence type="ECO:0000256" key="5">
    <source>
        <dbReference type="ARBA" id="ARBA00022450"/>
    </source>
</evidence>
<proteinExistence type="inferred from homology"/>
<dbReference type="SMR" id="A6N339"/>
<keyword evidence="12" id="KW-0067">ATP-binding</keyword>
<dbReference type="InterPro" id="IPR025110">
    <property type="entry name" value="AMP-bd_C"/>
</dbReference>
<keyword evidence="8" id="KW-0926">Vacuole</keyword>
<evidence type="ECO:0000256" key="16">
    <source>
        <dbReference type="ARBA" id="ARBA00029454"/>
    </source>
</evidence>
<dbReference type="EMBL" id="EF601124">
    <property type="protein sequence ID" value="ABR12615.1"/>
    <property type="molecule type" value="Genomic_DNA"/>
</dbReference>
<dbReference type="Gene3D" id="3.30.559.30">
    <property type="entry name" value="Nonribosomal peptide synthetase, condensation domain"/>
    <property type="match status" value="4"/>
</dbReference>
<dbReference type="PANTHER" id="PTHR45527:SF1">
    <property type="entry name" value="FATTY ACID SYNTHASE"/>
    <property type="match status" value="1"/>
</dbReference>
<dbReference type="EC" id="6.3.2.26" evidence="19"/>
<dbReference type="CDD" id="cd17648">
    <property type="entry name" value="A_NRPS_ACVS-like"/>
    <property type="match status" value="1"/>
</dbReference>
<evidence type="ECO:0000256" key="17">
    <source>
        <dbReference type="ARBA" id="ARBA00052291"/>
    </source>
</evidence>
<dbReference type="CDD" id="cd19534">
    <property type="entry name" value="E_NRPS"/>
    <property type="match status" value="1"/>
</dbReference>
<dbReference type="CDD" id="cd19539">
    <property type="entry name" value="SgcC5_NRPS-like"/>
    <property type="match status" value="1"/>
</dbReference>
<dbReference type="Gene3D" id="3.40.50.980">
    <property type="match status" value="4"/>
</dbReference>
<evidence type="ECO:0000256" key="1">
    <source>
        <dbReference type="ARBA" id="ARBA00001946"/>
    </source>
</evidence>
<evidence type="ECO:0000256" key="20">
    <source>
        <dbReference type="ARBA" id="ARBA00072326"/>
    </source>
</evidence>
<dbReference type="GO" id="GO:0005774">
    <property type="term" value="C:vacuolar membrane"/>
    <property type="evidence" value="ECO:0007669"/>
    <property type="project" value="UniProtKB-SubCell"/>
</dbReference>
<dbReference type="SMART" id="SM00823">
    <property type="entry name" value="PKS_PP"/>
    <property type="match status" value="3"/>
</dbReference>
<comment type="subcellular location">
    <subcellularLocation>
        <location evidence="4">Cytoplasm</location>
        <location evidence="4">Cytosol</location>
    </subcellularLocation>
    <subcellularLocation>
        <location evidence="3">Vacuole membrane</location>
        <topology evidence="3">Peripheral membrane protein</topology>
    </subcellularLocation>
</comment>
<evidence type="ECO:0000256" key="2">
    <source>
        <dbReference type="ARBA" id="ARBA00001957"/>
    </source>
</evidence>
<dbReference type="FunFam" id="1.10.1200.10:FF:000016">
    <property type="entry name" value="Non-ribosomal peptide synthase"/>
    <property type="match status" value="1"/>
</dbReference>
<evidence type="ECO:0000256" key="12">
    <source>
        <dbReference type="ARBA" id="ARBA00022840"/>
    </source>
</evidence>
<dbReference type="InterPro" id="IPR036736">
    <property type="entry name" value="ACP-like_sf"/>
</dbReference>
<evidence type="ECO:0000256" key="3">
    <source>
        <dbReference type="ARBA" id="ARBA00004148"/>
    </source>
</evidence>
<evidence type="ECO:0000256" key="8">
    <source>
        <dbReference type="ARBA" id="ARBA00022554"/>
    </source>
</evidence>
<keyword evidence="7" id="KW-0597">Phosphoprotein</keyword>
<dbReference type="Pfam" id="PF13193">
    <property type="entry name" value="AMP-binding_C"/>
    <property type="match status" value="2"/>
</dbReference>
<dbReference type="FunFam" id="1.10.1200.10:FF:000005">
    <property type="entry name" value="Nonribosomal peptide synthetase 1"/>
    <property type="match status" value="1"/>
</dbReference>
<evidence type="ECO:0000256" key="23">
    <source>
        <dbReference type="SAM" id="MobiDB-lite"/>
    </source>
</evidence>
<dbReference type="NCBIfam" id="NF003417">
    <property type="entry name" value="PRK04813.1"/>
    <property type="match status" value="3"/>
</dbReference>
<dbReference type="Gene3D" id="3.30.300.30">
    <property type="match status" value="3"/>
</dbReference>
<evidence type="ECO:0000256" key="21">
    <source>
        <dbReference type="ARBA" id="ARBA00080703"/>
    </source>
</evidence>
<dbReference type="InterPro" id="IPR042099">
    <property type="entry name" value="ANL_N_sf"/>
</dbReference>
<dbReference type="SUPFAM" id="SSF53474">
    <property type="entry name" value="alpha/beta-Hydrolases"/>
    <property type="match status" value="1"/>
</dbReference>
<dbReference type="InterPro" id="IPR006162">
    <property type="entry name" value="Ppantetheine_attach_site"/>
</dbReference>
<dbReference type="InterPro" id="IPR020845">
    <property type="entry name" value="AMP-binding_CS"/>
</dbReference>
<feature type="domain" description="Carrier" evidence="24">
    <location>
        <begin position="3023"/>
        <end position="3098"/>
    </location>
</feature>
<feature type="region of interest" description="Disordered" evidence="23">
    <location>
        <begin position="1"/>
        <end position="53"/>
    </location>
</feature>
<name>A6N339_PENCH</name>
<dbReference type="GO" id="GO:0005829">
    <property type="term" value="C:cytosol"/>
    <property type="evidence" value="ECO:0007669"/>
    <property type="project" value="UniProtKB-SubCell"/>
</dbReference>
<comment type="similarity">
    <text evidence="16">Belongs to the NRP synthetase family.</text>
</comment>
<dbReference type="InterPro" id="IPR010071">
    <property type="entry name" value="AA_adenyl_dom"/>
</dbReference>
<dbReference type="InterPro" id="IPR023213">
    <property type="entry name" value="CAT-like_dom_sf"/>
</dbReference>
<keyword evidence="13" id="KW-0472">Membrane</keyword>
<comment type="cofactor">
    <cofactor evidence="2">
        <name>pantetheine 4'-phosphate</name>
        <dbReference type="ChEBI" id="CHEBI:47942"/>
    </cofactor>
</comment>
<dbReference type="SUPFAM" id="SSF56801">
    <property type="entry name" value="Acetyl-CoA synthetase-like"/>
    <property type="match status" value="3"/>
</dbReference>
<dbReference type="GO" id="GO:0005524">
    <property type="term" value="F:ATP binding"/>
    <property type="evidence" value="ECO:0007669"/>
    <property type="project" value="UniProtKB-KW"/>
</dbReference>
<evidence type="ECO:0000256" key="14">
    <source>
        <dbReference type="ARBA" id="ARBA00023194"/>
    </source>
</evidence>
<dbReference type="PROSITE" id="PS00455">
    <property type="entry name" value="AMP_BINDING"/>
    <property type="match status" value="3"/>
</dbReference>
<evidence type="ECO:0000256" key="18">
    <source>
        <dbReference type="ARBA" id="ARBA00060659"/>
    </source>
</evidence>
<dbReference type="Pfam" id="PF00550">
    <property type="entry name" value="PP-binding"/>
    <property type="match status" value="3"/>
</dbReference>
<dbReference type="InterPro" id="IPR029058">
    <property type="entry name" value="AB_hydrolase_fold"/>
</dbReference>
<dbReference type="InterPro" id="IPR009081">
    <property type="entry name" value="PP-bd_ACP"/>
</dbReference>
<keyword evidence="9" id="KW-0436">Ligase</keyword>
<dbReference type="PANTHER" id="PTHR45527">
    <property type="entry name" value="NONRIBOSOMAL PEPTIDE SYNTHETASE"/>
    <property type="match status" value="1"/>
</dbReference>
<reference evidence="25" key="1">
    <citation type="journal article" date="2007" name="Fungal Genet. Biol.">
        <title>Functional characterization of the penicillin biosynthetic gene cluster of Penicillium chrysogenum Wisconsin54-1255.</title>
        <authorList>
            <person name="van den Berg M.A."/>
            <person name="Westerlaken I."/>
            <person name="Leeflang C."/>
            <person name="Kerkman R."/>
            <person name="Bovenberg R.A."/>
        </authorList>
    </citation>
    <scope>NUCLEOTIDE SEQUENCE</scope>
    <source>
        <strain evidence="25">Wisconsin 54-1255</strain>
    </source>
</reference>
<protein>
    <recommendedName>
        <fullName evidence="20">N-(5-amino-5-carboxypentanoyl)-L-cysteinyl-D-valine synthase</fullName>
        <ecNumber evidence="19">6.3.2.26</ecNumber>
    </recommendedName>
    <alternativeName>
        <fullName evidence="21">Delta-(L-alpha-aminoadipyl)-L-cysteinyl-D-valine synthetase</fullName>
    </alternativeName>
    <alternativeName>
        <fullName evidence="22">Nonribosomal peptide synthetase acvA</fullName>
    </alternativeName>
</protein>
<dbReference type="GO" id="GO:0043041">
    <property type="term" value="P:amino acid activation for nonribosomal peptide biosynthetic process"/>
    <property type="evidence" value="ECO:0007669"/>
    <property type="project" value="TreeGrafter"/>
</dbReference>
<dbReference type="InterPro" id="IPR000873">
    <property type="entry name" value="AMP-dep_synth/lig_dom"/>
</dbReference>
<dbReference type="NCBIfam" id="TIGR01733">
    <property type="entry name" value="AA-adenyl-dom"/>
    <property type="match status" value="3"/>
</dbReference>
<feature type="domain" description="Carrier" evidence="24">
    <location>
        <begin position="848"/>
        <end position="927"/>
    </location>
</feature>
<dbReference type="FunFam" id="3.30.559.30:FF:000069">
    <property type="entry name" value="N-(5-amino-5-carboxypentanoyl)-L-cysteinyl-D-valine synthase"/>
    <property type="match status" value="1"/>
</dbReference>
<dbReference type="Gene3D" id="3.40.50.1820">
    <property type="entry name" value="alpha/beta hydrolase"/>
    <property type="match status" value="1"/>
</dbReference>
<dbReference type="Pfam" id="PF00668">
    <property type="entry name" value="Condensation"/>
    <property type="match status" value="3"/>
</dbReference>
<comment type="catalytic activity">
    <reaction evidence="17">
        <text>L-2-aminoadipate + L-valine + L-cysteine + 3 ATP + H2O = N-[(5S)-5-amino-5-carboxypentanoyl]-L-cysteinyl-D-valine + 3 AMP + 3 diphosphate + 3 H(+)</text>
        <dbReference type="Rhea" id="RHEA:23196"/>
        <dbReference type="ChEBI" id="CHEBI:15377"/>
        <dbReference type="ChEBI" id="CHEBI:15378"/>
        <dbReference type="ChEBI" id="CHEBI:30616"/>
        <dbReference type="ChEBI" id="CHEBI:33019"/>
        <dbReference type="ChEBI" id="CHEBI:35235"/>
        <dbReference type="ChEBI" id="CHEBI:57762"/>
        <dbReference type="ChEBI" id="CHEBI:58572"/>
        <dbReference type="ChEBI" id="CHEBI:58672"/>
        <dbReference type="ChEBI" id="CHEBI:456215"/>
        <dbReference type="EC" id="6.3.2.26"/>
    </reaction>
    <physiologicalReaction direction="left-to-right" evidence="17">
        <dbReference type="Rhea" id="RHEA:23197"/>
    </physiologicalReaction>
</comment>
<evidence type="ECO:0000256" key="22">
    <source>
        <dbReference type="ARBA" id="ARBA00084006"/>
    </source>
</evidence>
<dbReference type="FunFam" id="3.40.50.980:FF:000001">
    <property type="entry name" value="Non-ribosomal peptide synthetase"/>
    <property type="match status" value="3"/>
</dbReference>
<keyword evidence="5" id="KW-0596">Phosphopantetheine</keyword>
<dbReference type="GO" id="GO:0031177">
    <property type="term" value="F:phosphopantetheine binding"/>
    <property type="evidence" value="ECO:0007669"/>
    <property type="project" value="InterPro"/>
</dbReference>
<keyword evidence="10" id="KW-0677">Repeat</keyword>
<evidence type="ECO:0000256" key="11">
    <source>
        <dbReference type="ARBA" id="ARBA00022741"/>
    </source>
</evidence>
<dbReference type="Gene3D" id="3.30.559.10">
    <property type="entry name" value="Chloramphenicol acetyltransferase-like domain"/>
    <property type="match status" value="3"/>
</dbReference>
<comment type="pathway">
    <text evidence="18">Antibiotic biosynthesis; penicillin G biosynthesis; penicillin G from L-alpha-aminoadipate and L-cysteine and L-valine: step 1/3.</text>
</comment>
<dbReference type="InterPro" id="IPR020806">
    <property type="entry name" value="PKS_PP-bd"/>
</dbReference>
<dbReference type="InterPro" id="IPR001031">
    <property type="entry name" value="Thioesterase"/>
</dbReference>
<evidence type="ECO:0000256" key="9">
    <source>
        <dbReference type="ARBA" id="ARBA00022598"/>
    </source>
</evidence>
<evidence type="ECO:0000256" key="19">
    <source>
        <dbReference type="ARBA" id="ARBA00066621"/>
    </source>
</evidence>
<dbReference type="GO" id="GO:0050564">
    <property type="term" value="F:N-(5-amino-5-carboxypentanoyl)-L-cysteinyl-D-valine synthase activity"/>
    <property type="evidence" value="ECO:0007669"/>
    <property type="project" value="UniProtKB-EC"/>
</dbReference>
<dbReference type="Pfam" id="PF00501">
    <property type="entry name" value="AMP-binding"/>
    <property type="match status" value="3"/>
</dbReference>
<dbReference type="GO" id="GO:0042318">
    <property type="term" value="P:penicillin biosynthetic process"/>
    <property type="evidence" value="ECO:0007669"/>
    <property type="project" value="UniProtKB-ARBA"/>
</dbReference>
<keyword evidence="15" id="KW-0511">Multifunctional enzyme</keyword>
<sequence length="3791" mass="425950">MTQLKPPNGTTPIGFSATTSLNASGSSSVKNGTIKPSNGIFKPSTRDTMDPCSGNAADGSIRVRFRGGIERWKECVNQVPERCDLSGLTTDSTRYQLASTGFGDASAAYQERLMTVPVDVHAALQELCLERRVSVGSVINFSVHQMLKGFGNGTHTITASLHREQNLQNSSPSWVVSPTIVTHENRDGWSVAQAVESIEAARGSEKESVTAIDSASSLVKMGLFDLLVSFVDADDARIPCFDFPLAVIVRECDANLSLTLRFSDCLFNEETICNFTDALNILLAEAVIGRVTPVADIELLSAEQKQQLEEWNNTDGEYPSSKRLHHLIEEVVERHEDKIAVVCDERELTYGELNAQGNSLARYLRSIGILPEQLVALFLDKSEKLIVTILGVWKSGAAYVPIDPTYPDERVRFVLDDTKARAIIASNQHVERLQREVIGDRNLCIIRLEPLLASLAQDSSKFPAHNLDDLPLTSQQLAYVTYTSGTTGFPKGIFKQHTNVVNSITDLSARYGVAGQHHEAILLFSACVFEPFVRQTLMALVNGHLLAVINDVEKYDADTLLPFIRRHSITYLNGTASVLQEYDFSDCPSLNRIILVGENLTEARYLALRQRFKNRILNEYGFTESAFVTALKIFDPESTRKDTSLGRPVRNVKCYILNPSLKRVPIGATGELHIGGLGISKGYLNRPELTPHRFIPNPFQTDCEKQLGINSLMYKTGDLARWLPNGEVEYLGRADFQIKLRGIRIEPGEIETMLAMYPRVRTSLVVSKKLRNGPEETTNEHLVGYYVCDSASVSEADLLSFLEKKLPRYMIPTRLVQLSQIPVNVNGKADLRALPAVDISNSTEVRSDLRGDTEIALGEIWADVLGARQRSVSRNDNFFRLGGHSITCIQLIARIRQRQRLSVSISVEDVFATRTLERMADLLQNKQQEKCDKPHEAPTELLEENAATDNIYLANSLQQGFVYHYLKSMEQSDAYVMQSVLRYNTTLSPDLFQRAWKHAQQSFPALRLRFSWEKEVFQLLDQDPPLDWRFLYFTDVAAGAVEDRKLEDLRRQDLTERFKLDVGRLFRVYLIKHSENRFTCLFSCHHAILDGWSLPLLFEKVHETYLQLLHGDNLTSSMDDPYTRTQRYLHAHREDHLDFWAGVVQKINERCDMNALLNERSRYKVQLADYDQVQEQRQLTIALSGDAWLADLRQTCSAQGITLHSILQFVWHAVLHAYGGGTHTITGTTISGRNLPILGIERAVGPYINTLPLVLDHSTFKDKTIMEAIEDVQAKVNVMNSRGNVELGRLHKTDLKHGLFDSLFVLENYPNLDKSRTLEHQTELGYSIEGGTEKLNYPLAVIAREVETTGGFTVSICYASELFEEVMISELLHMVQDTLMQVARGLNEPVGSLEYLSSIQLEQLAAWNATEAEFPDTTLHEMFENEASQKPDKIAVVYEETSLTYRELNERANRMAHQLRSDVSPNPNEVIALVMDKSEHMIVNILAVWKSGGAYVPIDPGYPNDRIQYILEDTQALAVIADSCYLPRIKGMAASGTLLYPSVLPANPDSKWSVSNPSPLSRSTDLAYIIYTSGTTGRPKGVTVEHHGVVNLQVSLSKVFGLRDTDDEVILSFSNYVFDHFVEQMTDAILNGQTLLVLNDGMRGDKERLYRYIEKNRVTYLSGTPSVVSMYEFSRFKDHLRRVDCVGEAFSEPVFDKIRETFHGLVINGYGPTEVSITTHKRLYPFPERRMDKSIGQQVHNSTSYVLNEDMKRTPIGAVGELYLGGEGVVRGYHNRADVTAERFIPNPFQSEEDKREGRNSRLYKTGDLVRWIPGSSGEVEYLGRNDFQVKIRGLRIEVGEIEAILSSYHGIKQSVVIAKDCREGAQKFLVGYYVADAALPSAAIRRFMQSRLPGYMVPSRLILVSKFPVTPSGKLDTKALPPAEEESEIDVVPPRSEIERSLCDIWAELLEMHPEEIGIYSDFFSLGGDSLKSTKLSFMIHESFNRAVSVSALFCHRTVEAQTHLILNDAADVHEITPIDCNDTQMIPVSRAQERLLFIHEFENGSNAYNIDAAFELPGSVDASLLEQALRGNLARHEALRTLLVKDHATGIYLQKVLSPDEAQGMFSVNVDTAKQVERLDQEIASLSQHVFRLDDELPWEARILKLESGGLYLILAFHHTCFDAWSLKVFEQELRALYAALQKTKSAANLPALKAQYKEYALYHRRQLSGDRMRNLSDFWLRKLIGLEPLQLITDRPRPVQFKYDGDDLSIELSKKETENLRGVAKRCKSSLYVVLVSVYCVMLASYANQSDVSVGIPVSHRTHPQFQSVIGFFVNLVVLRVDISQSAICGLIRRVMKELVDAQLHQDMPFQEVTKLLQVDNDPSRHPLVQNVFNFESRANGEHDARSEDEGSLAFNQYRPVQPVDSVAKFDLNATVTELESGLRVNFNYATSLFNKSTIQGFLHTYEYLLRQLSELSAEGINEDTQLSLVRPTENGDLHLPLAQSPLATTAEEQKVASLNQAFEREAFLAAEKIAVVQGDRALSYADLNGQANQLARYIQSVSCIGADDGIALMLEKSIDTIICILAIWKAGAAYVPLDPTYPPGRVQLILEEIKAKAVLVHSSHASKCERHGAKVIAVDSPAIETAVSQQSAADLPTIASLGNLAYIIFTSGTSGKPKGVLVEQKAVLLLRDALRERYFGRDCTKHHGVLFLSNYVFDFSVEQLVLSVLSGHKLIVPPAEFVADDEFYRMASTHGLSYLSGTPSLLQKIDLARLDHLQVVTAAGEELHATQYEKMRRRFNGPIYNAYGVTETTVYNIIAEFTTNSIFENALREVLPGTRAYVLNAALQPVPFDAVGELYLAGDTVTRGYLNQPLLTDQRFIPNPFCKEEDIAMGRFARLYKTGDLVRSRFNRQQQPQLEYLGRGDLQIKMRGYRIEISEVQNVLTSSPGVREGAVVAKYENNDTYSRTAHSLVGYYTTDNETVSEADILTFMKARLPTYMVPSHLCCLEGALPVTINGKLDVRRLPEIINDSAQSSYSPPRNIIEAKMCRLWESALGMERCGIDDDLFKLGGDSITSLHLVAQIHNQVGCKITVRDIFEHRTARALHDHVFMKDSDRSNVTQFRTEQGPVIGEAPLLPIQDWFLSKALQHPMYWNHTFYVRTPELDVDSLSAAVRDLQQYHDVFRMRLKREEVGFVQSFAEDFSPAQLRVLNVKDVDGSAAVNEILDGWQSGFNLENGPIGSIGYLHGYEDRSARVWFSVHHMAIDTVSWQILVRDLQTLYRNGSLGSKGSSFRQWAEAIQNYKASDSERNHWNKLVMETASSISALPTSTGSRVRLSRSLSPEKTASLIQGGIDRQDVSVYDSLLTSVGLALQHIAPTGPSMVTIEGHGREEVDQTLDVSRTMGWFTTMYPFEIPRLSTENIVQGVVAVSERFRQVPARGVGYGTLYGYTQHPLPQVTVNYLGQLARKQSKPKEWVLAVGDNEFEYGLMTSPEDKDRSSSAVDVTAVCIDGTMIIDVDSAWSLEESEQFISSIEEGLNKILDGRASQQTSRFPDVPQPAETYTPYFEYLEPPRQGPTLFLLPPGEGGAESYFNNIVKRLRQTNMVVFNNYYLHSKRLRTFEELAEMYLDQVRGIQPHGPYHFIGWSFGGILAMEMSRRLVASDEKIGFLGIIDTYFNVRGATRTIGLGDTEILDPIHHIYNPDPANFQRLPSATDRIVLFKAMRPNNKYESENQRRLYEYYDALDSTDWTACYQAIPTSSWSRLRTIHTFPGSEIHNRWSRCVRLSRNTSLAIDPSLAAQYIGRWK</sequence>
<evidence type="ECO:0000256" key="6">
    <source>
        <dbReference type="ARBA" id="ARBA00022490"/>
    </source>
</evidence>
<dbReference type="PROSITE" id="PS50075">
    <property type="entry name" value="CARRIER"/>
    <property type="match status" value="3"/>
</dbReference>
<dbReference type="SUPFAM" id="SSF52777">
    <property type="entry name" value="CoA-dependent acyltransferases"/>
    <property type="match status" value="7"/>
</dbReference>
<dbReference type="SUPFAM" id="SSF47336">
    <property type="entry name" value="ACP-like"/>
    <property type="match status" value="3"/>
</dbReference>
<dbReference type="Gene3D" id="2.30.38.10">
    <property type="entry name" value="Luciferase, Domain 3"/>
    <property type="match status" value="2"/>
</dbReference>
<feature type="compositionally biased region" description="Polar residues" evidence="23">
    <location>
        <begin position="1"/>
        <end position="36"/>
    </location>
</feature>
<evidence type="ECO:0000313" key="25">
    <source>
        <dbReference type="EMBL" id="ABR12615.1"/>
    </source>
</evidence>
<evidence type="ECO:0000259" key="24">
    <source>
        <dbReference type="PROSITE" id="PS50075"/>
    </source>
</evidence>
<keyword evidence="6" id="KW-0963">Cytoplasm</keyword>
<evidence type="ECO:0000256" key="10">
    <source>
        <dbReference type="ARBA" id="ARBA00022737"/>
    </source>
</evidence>
<dbReference type="InterPro" id="IPR045851">
    <property type="entry name" value="AMP-bd_C_sf"/>
</dbReference>
<accession>A6N339</accession>
<dbReference type="PROSITE" id="PS00012">
    <property type="entry name" value="PHOSPHOPANTETHEINE"/>
    <property type="match status" value="3"/>
</dbReference>
<dbReference type="Pfam" id="PF00975">
    <property type="entry name" value="Thioesterase"/>
    <property type="match status" value="1"/>
</dbReference>
<comment type="cofactor">
    <cofactor evidence="1">
        <name>Mg(2+)</name>
        <dbReference type="ChEBI" id="CHEBI:18420"/>
    </cofactor>
</comment>